<dbReference type="Proteomes" id="UP001431429">
    <property type="component" value="Unassembled WGS sequence"/>
</dbReference>
<feature type="region of interest" description="Disordered" evidence="1">
    <location>
        <begin position="856"/>
        <end position="912"/>
    </location>
</feature>
<proteinExistence type="predicted"/>
<dbReference type="EMBL" id="JAMQAW010000036">
    <property type="protein sequence ID" value="MCM2392056.1"/>
    <property type="molecule type" value="Genomic_DNA"/>
</dbReference>
<evidence type="ECO:0000256" key="1">
    <source>
        <dbReference type="SAM" id="MobiDB-lite"/>
    </source>
</evidence>
<organism evidence="2 3">
    <name type="scientific">Streptomyces albipurpureus</name>
    <dbReference type="NCBI Taxonomy" id="2897419"/>
    <lineage>
        <taxon>Bacteria</taxon>
        <taxon>Bacillati</taxon>
        <taxon>Actinomycetota</taxon>
        <taxon>Actinomycetes</taxon>
        <taxon>Kitasatosporales</taxon>
        <taxon>Streptomycetaceae</taxon>
        <taxon>Streptomyces</taxon>
    </lineage>
</organism>
<dbReference type="Pfam" id="PF04465">
    <property type="entry name" value="DUF499"/>
    <property type="match status" value="1"/>
</dbReference>
<evidence type="ECO:0000313" key="3">
    <source>
        <dbReference type="Proteomes" id="UP001431429"/>
    </source>
</evidence>
<sequence>MKQSGVTPWWKALRIRPEILDASGSIADVQMSLYHAVYGTEDQRPQYADASYYGEITHPTGALTDLLARIAIRLGGGDDYTKAPALLRLDQGMGGGKSHACIGAYHLAKAPLKLSKTDVGKAVLEQAEIILGRPLPRNLENPHVVVLPCDNMTPGVTVEEHDGPAKSLYERFLWRLFEGDYSRYIAYREHFSNVSKISEAIRSLDRPVLIIVDEIMNYFGNGLDGVGDEALTARDQAFMRALLDSVTKTARTAMLAVMIASDKDSISLSPEGGRRRLDLERLLDRNGKPVGVHENDDFAAILRRRIFAQPPAKEVVDATVREYNEAMSKGPWKNKVYDALHVPWTANFGEEVSRTYPFHPQLMHMAEHEWANRTGFQKVRSTIKVFAATVFALQQRGKTGAWAPLLIGPGDLPLSNTQVRESIIGSGLISDTKTQNNYRSLAQNDIVGVKDTSGTARLLDTNRGATEDVLWHRSNPRAAERAATAIFLTSIVSGRSQGRRGATDAEVKAATAVPDPAYMFADADAVIKDVTDPETGLVSIETTPGQKGQQARYFLSTEQTLLMLQRAMRDTITDAERDTVIADFAERLTETGPFDRKQFVRASTEGQTSREVLASASIDDARASRLVVLDPAQFTLRNGADRATRDAVQAAVGLGAEKLPTRWASSAVFAVANTQQRHAARRLATAYLAAERVLGVQETQDDGDMKSKAVAERNEAKRSLETTIKRAFQHVLYLAQPDDDAPRAIDEVTFDDKTETALNGAIVWKALVEKGKAFDQGSFTARALLHNLRETDYGRPLDELRDSFWNTPRLPLLHGGQNDLRQALFEAVQAGLLRIVDGEGEEVAVTGVSEINLSSQRLRLGKPLPPSPQDDEPSSGKTDSTPESEPSPEDDGERRKGKGRGGEDEAPPAPREKQIAFSVTQSMLNNTGNSEALSQLFRQLYDVIDRGDVSFLQGNIQMVVSSQAADGLAERIRELGSPVHVRDM</sequence>
<protein>
    <submittedName>
        <fullName evidence="2">DUF499 domain-containing protein</fullName>
    </submittedName>
</protein>
<dbReference type="RefSeq" id="WP_250922371.1">
    <property type="nucleotide sequence ID" value="NZ_JAMQAW010000036.1"/>
</dbReference>
<keyword evidence="3" id="KW-1185">Reference proteome</keyword>
<comment type="caution">
    <text evidence="2">The sequence shown here is derived from an EMBL/GenBank/DDBJ whole genome shotgun (WGS) entry which is preliminary data.</text>
</comment>
<dbReference type="InterPro" id="IPR007555">
    <property type="entry name" value="DUF499"/>
</dbReference>
<evidence type="ECO:0000313" key="2">
    <source>
        <dbReference type="EMBL" id="MCM2392056.1"/>
    </source>
</evidence>
<gene>
    <name evidence="2" type="ORF">NBG84_27855</name>
</gene>
<reference evidence="2" key="1">
    <citation type="submission" date="2022-06" db="EMBL/GenBank/DDBJ databases">
        <title>Genome public.</title>
        <authorList>
            <person name="Sun Q."/>
        </authorList>
    </citation>
    <scope>NUCLEOTIDE SEQUENCE</scope>
    <source>
        <strain evidence="2">CWNU-1</strain>
    </source>
</reference>
<accession>A0ABT0UUG7</accession>
<name>A0ABT0UUG7_9ACTN</name>